<dbReference type="InterPro" id="IPR053842">
    <property type="entry name" value="NikA-like"/>
</dbReference>
<dbReference type="OrthoDB" id="485983at2"/>
<proteinExistence type="predicted"/>
<dbReference type="RefSeq" id="WP_109013469.1">
    <property type="nucleotide sequence ID" value="NZ_BDUD01000006.1"/>
</dbReference>
<name>A0A2R5FXW4_NOSCO</name>
<comment type="caution">
    <text evidence="1">The sequence shown here is derived from an EMBL/GenBank/DDBJ whole genome shotgun (WGS) entry which is preliminary data.</text>
</comment>
<evidence type="ECO:0000313" key="2">
    <source>
        <dbReference type="Proteomes" id="UP000245124"/>
    </source>
</evidence>
<dbReference type="EMBL" id="BDUD01000006">
    <property type="protein sequence ID" value="GBG23607.1"/>
    <property type="molecule type" value="Genomic_DNA"/>
</dbReference>
<dbReference type="Pfam" id="PF21983">
    <property type="entry name" value="NikA-like"/>
    <property type="match status" value="1"/>
</dbReference>
<organism evidence="1 2">
    <name type="scientific">Nostoc commune NIES-4072</name>
    <dbReference type="NCBI Taxonomy" id="2005467"/>
    <lineage>
        <taxon>Bacteria</taxon>
        <taxon>Bacillati</taxon>
        <taxon>Cyanobacteriota</taxon>
        <taxon>Cyanophyceae</taxon>
        <taxon>Nostocales</taxon>
        <taxon>Nostocaceae</taxon>
        <taxon>Nostoc</taxon>
    </lineage>
</organism>
<reference evidence="1 2" key="1">
    <citation type="submission" date="2017-06" db="EMBL/GenBank/DDBJ databases">
        <title>Genome sequencing of cyanobaciteial culture collection at National Institute for Environmental Studies (NIES).</title>
        <authorList>
            <person name="Hirose Y."/>
            <person name="Shimura Y."/>
            <person name="Fujisawa T."/>
            <person name="Nakamura Y."/>
            <person name="Kawachi M."/>
        </authorList>
    </citation>
    <scope>NUCLEOTIDE SEQUENCE [LARGE SCALE GENOMIC DNA]</scope>
    <source>
        <strain evidence="1 2">NIES-4072</strain>
    </source>
</reference>
<accession>A0A2R5FXW4</accession>
<dbReference type="Proteomes" id="UP000245124">
    <property type="component" value="Unassembled WGS sequence"/>
</dbReference>
<dbReference type="AlphaFoldDB" id="A0A2R5FXW4"/>
<protein>
    <submittedName>
        <fullName evidence="1">Uncharacterized protein</fullName>
    </submittedName>
</protein>
<evidence type="ECO:0000313" key="1">
    <source>
        <dbReference type="EMBL" id="GBG23607.1"/>
    </source>
</evidence>
<gene>
    <name evidence="1" type="ORF">NIES4072_73190</name>
</gene>
<sequence length="153" mass="17448">MQPDPRTNLSNQLADTLSNRSVAPDEKREVTITFRASYAEKARLEQRCSGVVQSDYIRARLFDYPLPHPKLVIPEINRQAIYELKKIGNNLNQQTRAINEAVKIGSQPLTTEVKEYLRTIKELVELLEQTRQEITQPISSDDNGKLDKQVAGE</sequence>
<keyword evidence="2" id="KW-1185">Reference proteome</keyword>